<protein>
    <submittedName>
        <fullName evidence="9">ABC transporter permease</fullName>
    </submittedName>
</protein>
<organism evidence="9 10">
    <name type="scientific">Frondihabitans sucicola</name>
    <dbReference type="NCBI Taxonomy" id="1268041"/>
    <lineage>
        <taxon>Bacteria</taxon>
        <taxon>Bacillati</taxon>
        <taxon>Actinomycetota</taxon>
        <taxon>Actinomycetes</taxon>
        <taxon>Micrococcales</taxon>
        <taxon>Microbacteriaceae</taxon>
        <taxon>Frondihabitans</taxon>
    </lineage>
</organism>
<evidence type="ECO:0000256" key="1">
    <source>
        <dbReference type="ARBA" id="ARBA00004651"/>
    </source>
</evidence>
<dbReference type="CDD" id="cd06261">
    <property type="entry name" value="TM_PBP2"/>
    <property type="match status" value="1"/>
</dbReference>
<feature type="domain" description="ABC transmembrane type-1" evidence="8">
    <location>
        <begin position="112"/>
        <end position="305"/>
    </location>
</feature>
<keyword evidence="2 7" id="KW-0813">Transport</keyword>
<keyword evidence="6 7" id="KW-0472">Membrane</keyword>
<evidence type="ECO:0000256" key="7">
    <source>
        <dbReference type="RuleBase" id="RU363032"/>
    </source>
</evidence>
<dbReference type="Proteomes" id="UP001321486">
    <property type="component" value="Chromosome"/>
</dbReference>
<dbReference type="PANTHER" id="PTHR43744">
    <property type="entry name" value="ABC TRANSPORTER PERMEASE PROTEIN MG189-RELATED-RELATED"/>
    <property type="match status" value="1"/>
</dbReference>
<accession>A0ABM8GUG8</accession>
<feature type="transmembrane region" description="Helical" evidence="7">
    <location>
        <begin position="284"/>
        <end position="305"/>
    </location>
</feature>
<comment type="similarity">
    <text evidence="7">Belongs to the binding-protein-dependent transport system permease family.</text>
</comment>
<feature type="transmembrane region" description="Helical" evidence="7">
    <location>
        <begin position="112"/>
        <end position="135"/>
    </location>
</feature>
<evidence type="ECO:0000259" key="8">
    <source>
        <dbReference type="PROSITE" id="PS50928"/>
    </source>
</evidence>
<dbReference type="Gene3D" id="1.10.3720.10">
    <property type="entry name" value="MetI-like"/>
    <property type="match status" value="1"/>
</dbReference>
<evidence type="ECO:0000256" key="2">
    <source>
        <dbReference type="ARBA" id="ARBA00022448"/>
    </source>
</evidence>
<reference evidence="10" key="1">
    <citation type="journal article" date="2019" name="Int. J. Syst. Evol. Microbiol.">
        <title>The Global Catalogue of Microorganisms (GCM) 10K type strain sequencing project: providing services to taxonomists for standard genome sequencing and annotation.</title>
        <authorList>
            <consortium name="The Broad Institute Genomics Platform"/>
            <consortium name="The Broad Institute Genome Sequencing Center for Infectious Disease"/>
            <person name="Wu L."/>
            <person name="Ma J."/>
        </authorList>
    </citation>
    <scope>NUCLEOTIDE SEQUENCE [LARGE SCALE GENOMIC DNA]</scope>
    <source>
        <strain evidence="10">NBRC 108728</strain>
    </source>
</reference>
<evidence type="ECO:0000313" key="10">
    <source>
        <dbReference type="Proteomes" id="UP001321486"/>
    </source>
</evidence>
<sequence length="320" mass="34072">MTTAATNPAGSLAGRVVETTPDGAAAASNRNPKHHQGSVNHPRDTRVKRTLFVIAGVGSALIFAVPLLIAILRAFQPNDVIVAAPTWASFWNFGFANFKAIFSPSQHLLSGLVNSLIVSISTAVIAAVVSTLAGYGLSKFRFRGSKFFFGLILLTMMVPFQAILTPLYLQLNAMHLTDSLVGLILFYVTVNLPFGTFVMRNAFDAIPDELEDSALVDGASRTRVLLSVLRPLLLPGAATAALYAFLAAWTEFLGALTFLTRESLYTLPVALLNLQTGAYGQINYGTLVAGSVVAMIPCIALYVGLQRFYVAGLSSGALKG</sequence>
<gene>
    <name evidence="9" type="ORF">GCM10025867_43530</name>
</gene>
<keyword evidence="4 7" id="KW-0812">Transmembrane</keyword>
<dbReference type="PROSITE" id="PS50928">
    <property type="entry name" value="ABC_TM1"/>
    <property type="match status" value="1"/>
</dbReference>
<keyword evidence="10" id="KW-1185">Reference proteome</keyword>
<feature type="transmembrane region" description="Helical" evidence="7">
    <location>
        <begin position="181"/>
        <end position="203"/>
    </location>
</feature>
<dbReference type="PANTHER" id="PTHR43744:SF8">
    <property type="entry name" value="SN-GLYCEROL-3-PHOSPHATE TRANSPORT SYSTEM PERMEASE PROTEIN UGPE"/>
    <property type="match status" value="1"/>
</dbReference>
<proteinExistence type="inferred from homology"/>
<evidence type="ECO:0000256" key="4">
    <source>
        <dbReference type="ARBA" id="ARBA00022692"/>
    </source>
</evidence>
<feature type="transmembrane region" description="Helical" evidence="7">
    <location>
        <begin position="51"/>
        <end position="72"/>
    </location>
</feature>
<keyword evidence="3" id="KW-1003">Cell membrane</keyword>
<evidence type="ECO:0000256" key="6">
    <source>
        <dbReference type="ARBA" id="ARBA00023136"/>
    </source>
</evidence>
<dbReference type="Pfam" id="PF00528">
    <property type="entry name" value="BPD_transp_1"/>
    <property type="match status" value="1"/>
</dbReference>
<comment type="subcellular location">
    <subcellularLocation>
        <location evidence="1 7">Cell membrane</location>
        <topology evidence="1 7">Multi-pass membrane protein</topology>
    </subcellularLocation>
</comment>
<keyword evidence="5 7" id="KW-1133">Transmembrane helix</keyword>
<evidence type="ECO:0000256" key="3">
    <source>
        <dbReference type="ARBA" id="ARBA00022475"/>
    </source>
</evidence>
<dbReference type="RefSeq" id="WP_286344746.1">
    <property type="nucleotide sequence ID" value="NZ_AP027732.1"/>
</dbReference>
<feature type="transmembrane region" description="Helical" evidence="7">
    <location>
        <begin position="224"/>
        <end position="246"/>
    </location>
</feature>
<feature type="transmembrane region" description="Helical" evidence="7">
    <location>
        <begin position="147"/>
        <end position="169"/>
    </location>
</feature>
<dbReference type="SUPFAM" id="SSF161098">
    <property type="entry name" value="MetI-like"/>
    <property type="match status" value="1"/>
</dbReference>
<name>A0ABM8GUG8_9MICO</name>
<evidence type="ECO:0000313" key="9">
    <source>
        <dbReference type="EMBL" id="BDZ52112.1"/>
    </source>
</evidence>
<dbReference type="EMBL" id="AP027732">
    <property type="protein sequence ID" value="BDZ52112.1"/>
    <property type="molecule type" value="Genomic_DNA"/>
</dbReference>
<dbReference type="InterPro" id="IPR035906">
    <property type="entry name" value="MetI-like_sf"/>
</dbReference>
<dbReference type="InterPro" id="IPR000515">
    <property type="entry name" value="MetI-like"/>
</dbReference>
<evidence type="ECO:0000256" key="5">
    <source>
        <dbReference type="ARBA" id="ARBA00022989"/>
    </source>
</evidence>